<keyword evidence="4" id="KW-1185">Reference proteome</keyword>
<dbReference type="InterPro" id="IPR019734">
    <property type="entry name" value="TPR_rpt"/>
</dbReference>
<comment type="caution">
    <text evidence="3">The sequence shown here is derived from an EMBL/GenBank/DDBJ whole genome shotgun (WGS) entry which is preliminary data.</text>
</comment>
<proteinExistence type="predicted"/>
<evidence type="ECO:0000313" key="4">
    <source>
        <dbReference type="Proteomes" id="UP001430149"/>
    </source>
</evidence>
<sequence length="537" mass="60256">MTRQSYLLLGLLVALVAWGGWMVADHHGASPHGTSKPIPKATVITSQSIYSPDELRAFLDAAEKADGITDPMQRCLQYPDLPGSHWQHETVVAYCHYLFQPHLSYVQIRQYIQSNNTGTLEKQLQQALQAQVSQLDSQGALDQIYLNALCGCNGQTDVRKVVDAWIREAPHSAFAYAASGWIYIGMAFQARGAAFTKYTAQYRLDDMDALLQKAKSDFKKAMAINPRIMAIYTGMIEIGGMTGDYMYMDDGTHRAMQIDPSDLWVYMEMLRMGESKWAGSPATMQAISDMARSHQSANPLLAIVPVTASAYVAKLYDDCDCDDPSRRPPSHKDDRKIFDSLPSFEALSGAGEQTWVDENIDLTAVYLTEALRFGPYNARDLAAHAAAVANFGYRKWALTEGQRAQNLANSNDAWLFATLGQMFEGLKDYPDAEQTLQKSHQIDPTDNWSLRELGHIYVYNTHEWDKGWDVADQLIRVDPDNAFGWILRASIQKDQPRPGLDDTINYFLTHFGNDPRQQQAVREMRQTLAKEAKARAS</sequence>
<organism evidence="3 4">
    <name type="scientific">Dyella flava</name>
    <dbReference type="NCBI Taxonomy" id="1920170"/>
    <lineage>
        <taxon>Bacteria</taxon>
        <taxon>Pseudomonadati</taxon>
        <taxon>Pseudomonadota</taxon>
        <taxon>Gammaproteobacteria</taxon>
        <taxon>Lysobacterales</taxon>
        <taxon>Rhodanobacteraceae</taxon>
        <taxon>Dyella</taxon>
    </lineage>
</organism>
<dbReference type="EMBL" id="JADIKE010000019">
    <property type="protein sequence ID" value="MBM7124010.1"/>
    <property type="molecule type" value="Genomic_DNA"/>
</dbReference>
<name>A0ABS2JZ02_9GAMM</name>
<evidence type="ECO:0000256" key="1">
    <source>
        <dbReference type="PROSITE-ProRule" id="PRU00339"/>
    </source>
</evidence>
<gene>
    <name evidence="3" type="ORF">ISP19_01340</name>
</gene>
<evidence type="ECO:0000259" key="2">
    <source>
        <dbReference type="Pfam" id="PF13226"/>
    </source>
</evidence>
<protein>
    <submittedName>
        <fullName evidence="3">DUF4034 domain-containing protein</fullName>
    </submittedName>
</protein>
<evidence type="ECO:0000313" key="3">
    <source>
        <dbReference type="EMBL" id="MBM7124010.1"/>
    </source>
</evidence>
<accession>A0ABS2JZ02</accession>
<feature type="repeat" description="TPR" evidence="1">
    <location>
        <begin position="413"/>
        <end position="446"/>
    </location>
</feature>
<dbReference type="SUPFAM" id="SSF48452">
    <property type="entry name" value="TPR-like"/>
    <property type="match status" value="1"/>
</dbReference>
<keyword evidence="1" id="KW-0802">TPR repeat</keyword>
<feature type="domain" description="DUF4034" evidence="2">
    <location>
        <begin position="106"/>
        <end position="238"/>
    </location>
</feature>
<dbReference type="Proteomes" id="UP001430149">
    <property type="component" value="Unassembled WGS sequence"/>
</dbReference>
<dbReference type="PROSITE" id="PS50005">
    <property type="entry name" value="TPR"/>
    <property type="match status" value="1"/>
</dbReference>
<dbReference type="Gene3D" id="1.25.40.10">
    <property type="entry name" value="Tetratricopeptide repeat domain"/>
    <property type="match status" value="1"/>
</dbReference>
<reference evidence="3" key="1">
    <citation type="submission" date="2020-10" db="EMBL/GenBank/DDBJ databases">
        <title>Phylogeny of dyella-like bacteria.</title>
        <authorList>
            <person name="Fu J."/>
        </authorList>
    </citation>
    <scope>NUCLEOTIDE SEQUENCE</scope>
    <source>
        <strain evidence="3">DHOC52</strain>
    </source>
</reference>
<dbReference type="InterPro" id="IPR025115">
    <property type="entry name" value="DUF4034"/>
</dbReference>
<dbReference type="Pfam" id="PF13226">
    <property type="entry name" value="DUF4034"/>
    <property type="match status" value="1"/>
</dbReference>
<dbReference type="InterPro" id="IPR011990">
    <property type="entry name" value="TPR-like_helical_dom_sf"/>
</dbReference>
<dbReference type="RefSeq" id="WP_204678815.1">
    <property type="nucleotide sequence ID" value="NZ_BSNR01000009.1"/>
</dbReference>